<dbReference type="EMBL" id="JACHKF010000001">
    <property type="protein sequence ID" value="MBB6564386.1"/>
    <property type="molecule type" value="Genomic_DNA"/>
</dbReference>
<name>A0A7Y4L7J6_9ACTN</name>
<accession>A0A7Y4L7J6</accession>
<keyword evidence="4" id="KW-1185">Reference proteome</keyword>
<feature type="region of interest" description="Disordered" evidence="1">
    <location>
        <begin position="141"/>
        <end position="183"/>
    </location>
</feature>
<reference evidence="3 4" key="1">
    <citation type="submission" date="2020-05" db="EMBL/GenBank/DDBJ databases">
        <title>Genome sequence of Kribbella sandramycini ATCC 39419.</title>
        <authorList>
            <person name="Maclea K.S."/>
            <person name="Fair J.L."/>
        </authorList>
    </citation>
    <scope>NUCLEOTIDE SEQUENCE [LARGE SCALE GENOMIC DNA]</scope>
    <source>
        <strain evidence="3 4">ATCC 39419</strain>
    </source>
</reference>
<evidence type="ECO:0008006" key="6">
    <source>
        <dbReference type="Google" id="ProtNLM"/>
    </source>
</evidence>
<evidence type="ECO:0000313" key="4">
    <source>
        <dbReference type="Proteomes" id="UP000534306"/>
    </source>
</evidence>
<protein>
    <recommendedName>
        <fullName evidence="6">Scaffolding protein</fullName>
    </recommendedName>
</protein>
<dbReference type="AlphaFoldDB" id="A0A7Y4L7J6"/>
<sequence length="183" mass="19425">MADSTTAPGTEGEAPKAGESAEAPKTSETKTPEAKPAVEFDGPYDEDRAKRKIEAQKADLDKARARIAEYEKADNERQQAEMSDLQKAVARAEAAEKALAEREATDLKAKIAADADIPVELLTATTEDELKAQAATISALLGDRKPKTPAPGAKPKPKLSPASGGDAPESIDHAAIAQRIRRR</sequence>
<evidence type="ECO:0000313" key="3">
    <source>
        <dbReference type="EMBL" id="NOL45849.1"/>
    </source>
</evidence>
<evidence type="ECO:0000313" key="2">
    <source>
        <dbReference type="EMBL" id="MBB6564386.1"/>
    </source>
</evidence>
<dbReference type="RefSeq" id="WP_171679148.1">
    <property type="nucleotide sequence ID" value="NZ_BAAAGT010000022.1"/>
</dbReference>
<feature type="region of interest" description="Disordered" evidence="1">
    <location>
        <begin position="1"/>
        <end position="50"/>
    </location>
</feature>
<dbReference type="Proteomes" id="UP000534306">
    <property type="component" value="Unassembled WGS sequence"/>
</dbReference>
<organism evidence="3 4">
    <name type="scientific">Kribbella sandramycini</name>
    <dbReference type="NCBI Taxonomy" id="60450"/>
    <lineage>
        <taxon>Bacteria</taxon>
        <taxon>Bacillati</taxon>
        <taxon>Actinomycetota</taxon>
        <taxon>Actinomycetes</taxon>
        <taxon>Propionibacteriales</taxon>
        <taxon>Kribbellaceae</taxon>
        <taxon>Kribbella</taxon>
    </lineage>
</organism>
<gene>
    <name evidence="2" type="ORF">HNR71_000023</name>
    <name evidence="3" type="ORF">HPO96_36955</name>
</gene>
<evidence type="ECO:0000313" key="5">
    <source>
        <dbReference type="Proteomes" id="UP000553957"/>
    </source>
</evidence>
<comment type="caution">
    <text evidence="3">The sequence shown here is derived from an EMBL/GenBank/DDBJ whole genome shotgun (WGS) entry which is preliminary data.</text>
</comment>
<reference evidence="2 5" key="2">
    <citation type="submission" date="2020-08" db="EMBL/GenBank/DDBJ databases">
        <title>Sequencing the genomes of 1000 actinobacteria strains.</title>
        <authorList>
            <person name="Klenk H.-P."/>
        </authorList>
    </citation>
    <scope>NUCLEOTIDE SEQUENCE [LARGE SCALE GENOMIC DNA]</scope>
    <source>
        <strain evidence="2 5">DSM 15626</strain>
    </source>
</reference>
<dbReference type="Proteomes" id="UP000553957">
    <property type="component" value="Unassembled WGS sequence"/>
</dbReference>
<proteinExistence type="predicted"/>
<evidence type="ECO:0000256" key="1">
    <source>
        <dbReference type="SAM" id="MobiDB-lite"/>
    </source>
</evidence>
<dbReference type="EMBL" id="JABJRC010000018">
    <property type="protein sequence ID" value="NOL45849.1"/>
    <property type="molecule type" value="Genomic_DNA"/>
</dbReference>
<feature type="compositionally biased region" description="Basic and acidic residues" evidence="1">
    <location>
        <begin position="25"/>
        <end position="38"/>
    </location>
</feature>